<evidence type="ECO:0000313" key="2">
    <source>
        <dbReference type="EMBL" id="GGZ99106.1"/>
    </source>
</evidence>
<evidence type="ECO:0000313" key="3">
    <source>
        <dbReference type="Proteomes" id="UP000623010"/>
    </source>
</evidence>
<accession>A0A918RHH2</accession>
<dbReference type="Proteomes" id="UP000623010">
    <property type="component" value="Unassembled WGS sequence"/>
</dbReference>
<dbReference type="AlphaFoldDB" id="A0A918RHH2"/>
<evidence type="ECO:0000256" key="1">
    <source>
        <dbReference type="SAM" id="Phobius"/>
    </source>
</evidence>
<protein>
    <submittedName>
        <fullName evidence="2">Uncharacterized protein</fullName>
    </submittedName>
</protein>
<keyword evidence="1" id="KW-0472">Membrane</keyword>
<dbReference type="RefSeq" id="WP_190059075.1">
    <property type="nucleotide sequence ID" value="NZ_BMWH01000018.1"/>
</dbReference>
<reference evidence="2" key="1">
    <citation type="journal article" date="2014" name="Int. J. Syst. Evol. Microbiol.">
        <title>Complete genome sequence of Corynebacterium casei LMG S-19264T (=DSM 44701T), isolated from a smear-ripened cheese.</title>
        <authorList>
            <consortium name="US DOE Joint Genome Institute (JGI-PGF)"/>
            <person name="Walter F."/>
            <person name="Albersmeier A."/>
            <person name="Kalinowski J."/>
            <person name="Ruckert C."/>
        </authorList>
    </citation>
    <scope>NUCLEOTIDE SEQUENCE</scope>
    <source>
        <strain evidence="2">JCM 5016</strain>
    </source>
</reference>
<feature type="transmembrane region" description="Helical" evidence="1">
    <location>
        <begin position="50"/>
        <end position="67"/>
    </location>
</feature>
<feature type="transmembrane region" description="Helical" evidence="1">
    <location>
        <begin position="79"/>
        <end position="100"/>
    </location>
</feature>
<feature type="transmembrane region" description="Helical" evidence="1">
    <location>
        <begin position="20"/>
        <end position="43"/>
    </location>
</feature>
<comment type="caution">
    <text evidence="2">The sequence shown here is derived from an EMBL/GenBank/DDBJ whole genome shotgun (WGS) entry which is preliminary data.</text>
</comment>
<keyword evidence="3" id="KW-1185">Reference proteome</keyword>
<gene>
    <name evidence="2" type="ORF">GCM10010389_42890</name>
</gene>
<organism evidence="2 3">
    <name type="scientific">Streptomyces echinoruber</name>
    <dbReference type="NCBI Taxonomy" id="68898"/>
    <lineage>
        <taxon>Bacteria</taxon>
        <taxon>Bacillati</taxon>
        <taxon>Actinomycetota</taxon>
        <taxon>Actinomycetes</taxon>
        <taxon>Kitasatosporales</taxon>
        <taxon>Streptomycetaceae</taxon>
        <taxon>Streptomyces</taxon>
    </lineage>
</organism>
<name>A0A918RHH2_9ACTN</name>
<keyword evidence="1" id="KW-1133">Transmembrane helix</keyword>
<sequence length="133" mass="14719">MNTHGVETQRRLEGGWLQRIVWAVVAVGSLGLLVWLPFLYVAIRRRRASDWGAFAAFALYECVMLWWTVLPSDDDLDALFGLVVIATLLTAAGLLLFAVFDRRLPSAPVAATPMPYGPPQGQHSYGPYGPYAR</sequence>
<reference evidence="2" key="2">
    <citation type="submission" date="2020-09" db="EMBL/GenBank/DDBJ databases">
        <authorList>
            <person name="Sun Q."/>
            <person name="Ohkuma M."/>
        </authorList>
    </citation>
    <scope>NUCLEOTIDE SEQUENCE</scope>
    <source>
        <strain evidence="2">JCM 5016</strain>
    </source>
</reference>
<dbReference type="EMBL" id="BMWH01000018">
    <property type="protein sequence ID" value="GGZ99106.1"/>
    <property type="molecule type" value="Genomic_DNA"/>
</dbReference>
<proteinExistence type="predicted"/>
<keyword evidence="1" id="KW-0812">Transmembrane</keyword>